<protein>
    <recommendedName>
        <fullName evidence="3">PIN domain-containing protein</fullName>
    </recommendedName>
</protein>
<dbReference type="AlphaFoldDB" id="A0A4Q7UFX2"/>
<proteinExistence type="predicted"/>
<dbReference type="Proteomes" id="UP000293781">
    <property type="component" value="Unassembled WGS sequence"/>
</dbReference>
<dbReference type="EMBL" id="SHKK01000001">
    <property type="protein sequence ID" value="RZT79071.1"/>
    <property type="molecule type" value="Genomic_DNA"/>
</dbReference>
<evidence type="ECO:0008006" key="3">
    <source>
        <dbReference type="Google" id="ProtNLM"/>
    </source>
</evidence>
<sequence>MSAPVYVLDTGALMAYAQGVDAIGEAMVDAADADATVAVPLVCLLEAYSLLDHTEHEYLSMLRRNPAVRIITPALHVDRADDCPMIGGMARQTGRLGAGSAAFLAISNAAGVITSRADQLRKVLGDDWPIIEV</sequence>
<gene>
    <name evidence="1" type="ORF">EV382_2267</name>
</gene>
<accession>A0A4Q7UFX2</accession>
<keyword evidence="2" id="KW-1185">Reference proteome</keyword>
<dbReference type="RefSeq" id="WP_130401503.1">
    <property type="nucleotide sequence ID" value="NZ_SHKK01000001.1"/>
</dbReference>
<comment type="caution">
    <text evidence="1">The sequence shown here is derived from an EMBL/GenBank/DDBJ whole genome shotgun (WGS) entry which is preliminary data.</text>
</comment>
<name>A0A4Q7UFX2_9ACTN</name>
<dbReference type="OrthoDB" id="3382346at2"/>
<organism evidence="1 2">
    <name type="scientific">Micromonospora violae</name>
    <dbReference type="NCBI Taxonomy" id="1278207"/>
    <lineage>
        <taxon>Bacteria</taxon>
        <taxon>Bacillati</taxon>
        <taxon>Actinomycetota</taxon>
        <taxon>Actinomycetes</taxon>
        <taxon>Micromonosporales</taxon>
        <taxon>Micromonosporaceae</taxon>
        <taxon>Micromonospora</taxon>
    </lineage>
</organism>
<reference evidence="1 2" key="1">
    <citation type="submission" date="2019-02" db="EMBL/GenBank/DDBJ databases">
        <title>Sequencing the genomes of 1000 actinobacteria strains.</title>
        <authorList>
            <person name="Klenk H.-P."/>
        </authorList>
    </citation>
    <scope>NUCLEOTIDE SEQUENCE [LARGE SCALE GENOMIC DNA]</scope>
    <source>
        <strain evidence="1 2">DSM 45888</strain>
    </source>
</reference>
<evidence type="ECO:0000313" key="1">
    <source>
        <dbReference type="EMBL" id="RZT79071.1"/>
    </source>
</evidence>
<evidence type="ECO:0000313" key="2">
    <source>
        <dbReference type="Proteomes" id="UP000293781"/>
    </source>
</evidence>